<dbReference type="Proteomes" id="UP000277811">
    <property type="component" value="Unassembled WGS sequence"/>
</dbReference>
<keyword evidence="2" id="KW-1185">Reference proteome</keyword>
<accession>A0A498R0P8</accession>
<evidence type="ECO:0000313" key="2">
    <source>
        <dbReference type="Proteomes" id="UP000277811"/>
    </source>
</evidence>
<protein>
    <submittedName>
        <fullName evidence="1">Uncharacterized protein</fullName>
    </submittedName>
</protein>
<dbReference type="AlphaFoldDB" id="A0A498R0P8"/>
<dbReference type="EMBL" id="UPPP01000033">
    <property type="protein sequence ID" value="VBB04819.1"/>
    <property type="molecule type" value="Genomic_DNA"/>
</dbReference>
<organism evidence="1 2">
    <name type="scientific">Lucifera butyrica</name>
    <dbReference type="NCBI Taxonomy" id="1351585"/>
    <lineage>
        <taxon>Bacteria</taxon>
        <taxon>Bacillati</taxon>
        <taxon>Bacillota</taxon>
        <taxon>Negativicutes</taxon>
        <taxon>Veillonellales</taxon>
        <taxon>Veillonellaceae</taxon>
        <taxon>Lucifera</taxon>
    </lineage>
</organism>
<evidence type="ECO:0000313" key="1">
    <source>
        <dbReference type="EMBL" id="VBB04819.1"/>
    </source>
</evidence>
<feature type="non-terminal residue" evidence="1">
    <location>
        <position position="1"/>
    </location>
</feature>
<gene>
    <name evidence="1" type="ORF">LUCI_0023</name>
</gene>
<feature type="non-terminal residue" evidence="1">
    <location>
        <position position="33"/>
    </location>
</feature>
<name>A0A498R0P8_9FIRM</name>
<sequence length="33" mass="3581">LDVSKCCYEEPDALIGQVRFCEGCASQGAFLLD</sequence>
<reference evidence="1 2" key="1">
    <citation type="submission" date="2018-06" db="EMBL/GenBank/DDBJ databases">
        <authorList>
            <person name="Strepis N."/>
        </authorList>
    </citation>
    <scope>NUCLEOTIDE SEQUENCE [LARGE SCALE GENOMIC DNA]</scope>
    <source>
        <strain evidence="1">LUCI</strain>
    </source>
</reference>
<proteinExistence type="predicted"/>